<dbReference type="InterPro" id="IPR020846">
    <property type="entry name" value="MFS_dom"/>
</dbReference>
<evidence type="ECO:0000256" key="5">
    <source>
        <dbReference type="SAM" id="Phobius"/>
    </source>
</evidence>
<name>A0ABM0LV62_SACKO</name>
<keyword evidence="4 5" id="KW-0472">Membrane</keyword>
<gene>
    <name evidence="8" type="primary">LOC102802322</name>
</gene>
<dbReference type="InterPro" id="IPR005828">
    <property type="entry name" value="MFS_sugar_transport-like"/>
</dbReference>
<feature type="transmembrane region" description="Helical" evidence="5">
    <location>
        <begin position="36"/>
        <end position="56"/>
    </location>
</feature>
<feature type="domain" description="Major facilitator superfamily (MFS) profile" evidence="6">
    <location>
        <begin position="1"/>
        <end position="165"/>
    </location>
</feature>
<evidence type="ECO:0000313" key="7">
    <source>
        <dbReference type="Proteomes" id="UP000694865"/>
    </source>
</evidence>
<evidence type="ECO:0000256" key="3">
    <source>
        <dbReference type="ARBA" id="ARBA00022989"/>
    </source>
</evidence>
<dbReference type="Pfam" id="PF00083">
    <property type="entry name" value="Sugar_tr"/>
    <property type="match status" value="1"/>
</dbReference>
<dbReference type="RefSeq" id="XP_006811653.1">
    <property type="nucleotide sequence ID" value="XM_006811590.1"/>
</dbReference>
<keyword evidence="2 5" id="KW-0812">Transmembrane</keyword>
<feature type="non-terminal residue" evidence="8">
    <location>
        <position position="1"/>
    </location>
</feature>
<evidence type="ECO:0000259" key="6">
    <source>
        <dbReference type="PROSITE" id="PS50850"/>
    </source>
</evidence>
<organism evidence="7 8">
    <name type="scientific">Saccoglossus kowalevskii</name>
    <name type="common">Acorn worm</name>
    <dbReference type="NCBI Taxonomy" id="10224"/>
    <lineage>
        <taxon>Eukaryota</taxon>
        <taxon>Metazoa</taxon>
        <taxon>Hemichordata</taxon>
        <taxon>Enteropneusta</taxon>
        <taxon>Harrimaniidae</taxon>
        <taxon>Saccoglossus</taxon>
    </lineage>
</organism>
<evidence type="ECO:0000313" key="8">
    <source>
        <dbReference type="RefSeq" id="XP_006811653.1"/>
    </source>
</evidence>
<comment type="subcellular location">
    <subcellularLocation>
        <location evidence="1">Membrane</location>
        <topology evidence="1">Multi-pass membrane protein</topology>
    </subcellularLocation>
</comment>
<evidence type="ECO:0000256" key="2">
    <source>
        <dbReference type="ARBA" id="ARBA00022692"/>
    </source>
</evidence>
<dbReference type="SUPFAM" id="SSF103473">
    <property type="entry name" value="MFS general substrate transporter"/>
    <property type="match status" value="1"/>
</dbReference>
<dbReference type="InterPro" id="IPR036259">
    <property type="entry name" value="MFS_trans_sf"/>
</dbReference>
<dbReference type="PROSITE" id="PS50850">
    <property type="entry name" value="MFS"/>
    <property type="match status" value="1"/>
</dbReference>
<keyword evidence="3 5" id="KW-1133">Transmembrane helix</keyword>
<dbReference type="Proteomes" id="UP000694865">
    <property type="component" value="Unplaced"/>
</dbReference>
<protein>
    <submittedName>
        <fullName evidence="8">Organic cation transporter protein-like</fullName>
    </submittedName>
</protein>
<evidence type="ECO:0000256" key="4">
    <source>
        <dbReference type="ARBA" id="ARBA00023136"/>
    </source>
</evidence>
<feature type="transmembrane region" description="Helical" evidence="5">
    <location>
        <begin position="7"/>
        <end position="30"/>
    </location>
</feature>
<reference evidence="8" key="1">
    <citation type="submission" date="2025-08" db="UniProtKB">
        <authorList>
            <consortium name="RefSeq"/>
        </authorList>
    </citation>
    <scope>IDENTIFICATION</scope>
    <source>
        <tissue evidence="8">Testes</tissue>
    </source>
</reference>
<feature type="transmembrane region" description="Helical" evidence="5">
    <location>
        <begin position="63"/>
        <end position="83"/>
    </location>
</feature>
<proteinExistence type="predicted"/>
<evidence type="ECO:0000256" key="1">
    <source>
        <dbReference type="ARBA" id="ARBA00004141"/>
    </source>
</evidence>
<sequence length="165" mass="18807">FGRKPCFFSCLLLLILVVFITACAPVYAVFAVGQFFIGFLSVGLFTVAFVLGLELVGPGKRDLAGMVILIFYACGYMMLAVFSKAVNGNWRQLELLIAILYIPFFSYYWLVPESVRWLMQQGRYQHAENILQKAAKMNKVTLPENIFEEEKKAQDTLREEQEKGQ</sequence>
<dbReference type="Gene3D" id="1.20.1250.20">
    <property type="entry name" value="MFS general substrate transporter like domains"/>
    <property type="match status" value="1"/>
</dbReference>
<feature type="non-terminal residue" evidence="8">
    <location>
        <position position="165"/>
    </location>
</feature>
<accession>A0ABM0LV62</accession>
<keyword evidence="7" id="KW-1185">Reference proteome</keyword>
<dbReference type="PANTHER" id="PTHR24064">
    <property type="entry name" value="SOLUTE CARRIER FAMILY 22 MEMBER"/>
    <property type="match status" value="1"/>
</dbReference>
<dbReference type="GeneID" id="102802322"/>
<feature type="transmembrane region" description="Helical" evidence="5">
    <location>
        <begin position="95"/>
        <end position="111"/>
    </location>
</feature>